<proteinExistence type="predicted"/>
<dbReference type="PIRSF" id="PIRSF015582">
    <property type="entry name" value="Cit_lyase_B"/>
    <property type="match status" value="1"/>
</dbReference>
<feature type="binding site" evidence="5">
    <location>
        <position position="124"/>
    </location>
    <ligand>
        <name>Mg(2+)</name>
        <dbReference type="ChEBI" id="CHEBI:18420"/>
    </ligand>
</feature>
<protein>
    <submittedName>
        <fullName evidence="7">CoA ester lyase</fullName>
    </submittedName>
</protein>
<keyword evidence="2 5" id="KW-0479">Metal-binding</keyword>
<dbReference type="Gene3D" id="3.20.20.60">
    <property type="entry name" value="Phosphoenolpyruvate-binding domains"/>
    <property type="match status" value="1"/>
</dbReference>
<dbReference type="PANTHER" id="PTHR32308">
    <property type="entry name" value="LYASE BETA SUBUNIT, PUTATIVE (AFU_ORTHOLOGUE AFUA_4G13030)-RELATED"/>
    <property type="match status" value="1"/>
</dbReference>
<dbReference type="GO" id="GO:0000287">
    <property type="term" value="F:magnesium ion binding"/>
    <property type="evidence" value="ECO:0007669"/>
    <property type="project" value="TreeGrafter"/>
</dbReference>
<feature type="binding site" evidence="4">
    <location>
        <position position="72"/>
    </location>
    <ligand>
        <name>substrate</name>
    </ligand>
</feature>
<feature type="binding site" evidence="5">
    <location>
        <position position="150"/>
    </location>
    <ligand>
        <name>Mg(2+)</name>
        <dbReference type="ChEBI" id="CHEBI:18420"/>
    </ligand>
</feature>
<organism evidence="7 8">
    <name type="scientific">Nocardioides pocheonensis</name>
    <dbReference type="NCBI Taxonomy" id="661485"/>
    <lineage>
        <taxon>Bacteria</taxon>
        <taxon>Bacillati</taxon>
        <taxon>Actinomycetota</taxon>
        <taxon>Actinomycetes</taxon>
        <taxon>Propionibacteriales</taxon>
        <taxon>Nocardioidaceae</taxon>
        <taxon>Nocardioides</taxon>
    </lineage>
</organism>
<dbReference type="InterPro" id="IPR011206">
    <property type="entry name" value="Citrate_lyase_beta/mcl1/mcl2"/>
</dbReference>
<dbReference type="InterPro" id="IPR015813">
    <property type="entry name" value="Pyrv/PenolPyrv_kinase-like_dom"/>
</dbReference>
<evidence type="ECO:0000256" key="2">
    <source>
        <dbReference type="ARBA" id="ARBA00022723"/>
    </source>
</evidence>
<dbReference type="Pfam" id="PF03328">
    <property type="entry name" value="HpcH_HpaI"/>
    <property type="match status" value="1"/>
</dbReference>
<dbReference type="GO" id="GO:0016829">
    <property type="term" value="F:lyase activity"/>
    <property type="evidence" value="ECO:0007669"/>
    <property type="project" value="UniProtKB-KW"/>
</dbReference>
<reference evidence="7 8" key="1">
    <citation type="submission" date="2018-11" db="EMBL/GenBank/DDBJ databases">
        <authorList>
            <person name="Li F."/>
        </authorList>
    </citation>
    <scope>NUCLEOTIDE SEQUENCE [LARGE SCALE GENOMIC DNA]</scope>
    <source>
        <strain evidence="7 8">Gsoil 818</strain>
    </source>
</reference>
<dbReference type="GO" id="GO:0006107">
    <property type="term" value="P:oxaloacetate metabolic process"/>
    <property type="evidence" value="ECO:0007669"/>
    <property type="project" value="TreeGrafter"/>
</dbReference>
<evidence type="ECO:0000259" key="6">
    <source>
        <dbReference type="Pfam" id="PF03328"/>
    </source>
</evidence>
<evidence type="ECO:0000256" key="4">
    <source>
        <dbReference type="PIRSR" id="PIRSR015582-1"/>
    </source>
</evidence>
<dbReference type="EMBL" id="RJSF01000044">
    <property type="protein sequence ID" value="RNM12639.1"/>
    <property type="molecule type" value="Genomic_DNA"/>
</dbReference>
<dbReference type="InterPro" id="IPR005000">
    <property type="entry name" value="Aldolase/citrate-lyase_domain"/>
</dbReference>
<name>A0A3N0GJM1_9ACTN</name>
<comment type="caution">
    <text evidence="7">The sequence shown here is derived from an EMBL/GenBank/DDBJ whole genome shotgun (WGS) entry which is preliminary data.</text>
</comment>
<dbReference type="InterPro" id="IPR040442">
    <property type="entry name" value="Pyrv_kinase-like_dom_sf"/>
</dbReference>
<sequence length="279" mass="28227">MTPTGEAGGDLSWATTFLFVPGARPDRFARAAASGADVVVLDLEDGVAPSERTFARQEVAAWLAAGNDAVVRISATGTEDQVADLAALGGTSPAVMLAKAESAADVEAVTATLGPGTEVVALVESARGLLGAGAIAAAPGVRRMALGNVDLASALGVDPNDRTTLLAARSMLVLASSAAGLTGPVDGVTTMIDDVELIRSDADHAASLGFRGKLCIHPRQVAAAAQGFAPTAAQVAWAERVVETGAQGGARAVDGAMVDRPVEVRARDILCRAQRRPVN</sequence>
<evidence type="ECO:0000313" key="8">
    <source>
        <dbReference type="Proteomes" id="UP000279994"/>
    </source>
</evidence>
<dbReference type="Proteomes" id="UP000279994">
    <property type="component" value="Unassembled WGS sequence"/>
</dbReference>
<evidence type="ECO:0000256" key="3">
    <source>
        <dbReference type="ARBA" id="ARBA00022842"/>
    </source>
</evidence>
<dbReference type="AlphaFoldDB" id="A0A3N0GJM1"/>
<evidence type="ECO:0000256" key="1">
    <source>
        <dbReference type="ARBA" id="ARBA00001946"/>
    </source>
</evidence>
<feature type="domain" description="HpcH/HpaI aldolase/citrate lyase" evidence="6">
    <location>
        <begin position="17"/>
        <end position="218"/>
    </location>
</feature>
<gene>
    <name evidence="7" type="ORF">EFL26_18700</name>
</gene>
<dbReference type="OrthoDB" id="5172636at2"/>
<keyword evidence="7" id="KW-0456">Lyase</keyword>
<dbReference type="SUPFAM" id="SSF51621">
    <property type="entry name" value="Phosphoenolpyruvate/pyruvate domain"/>
    <property type="match status" value="1"/>
</dbReference>
<feature type="binding site" evidence="4">
    <location>
        <position position="124"/>
    </location>
    <ligand>
        <name>substrate</name>
    </ligand>
</feature>
<dbReference type="RefSeq" id="WP_123224402.1">
    <property type="nucleotide sequence ID" value="NZ_RJSF01000044.1"/>
</dbReference>
<dbReference type="PANTHER" id="PTHR32308:SF10">
    <property type="entry name" value="CITRATE LYASE SUBUNIT BETA"/>
    <property type="match status" value="1"/>
</dbReference>
<keyword evidence="8" id="KW-1185">Reference proteome</keyword>
<comment type="cofactor">
    <cofactor evidence="1">
        <name>Mg(2+)</name>
        <dbReference type="ChEBI" id="CHEBI:18420"/>
    </cofactor>
</comment>
<evidence type="ECO:0000256" key="5">
    <source>
        <dbReference type="PIRSR" id="PIRSR015582-2"/>
    </source>
</evidence>
<accession>A0A3N0GJM1</accession>
<keyword evidence="3 5" id="KW-0460">Magnesium</keyword>
<evidence type="ECO:0000313" key="7">
    <source>
        <dbReference type="EMBL" id="RNM12639.1"/>
    </source>
</evidence>